<dbReference type="Proteomes" id="UP000664417">
    <property type="component" value="Unassembled WGS sequence"/>
</dbReference>
<evidence type="ECO:0000313" key="2">
    <source>
        <dbReference type="Proteomes" id="UP000664417"/>
    </source>
</evidence>
<gene>
    <name evidence="1" type="ORF">J3U88_23740</name>
</gene>
<organism evidence="1 2">
    <name type="scientific">Acanthopleuribacter pedis</name>
    <dbReference type="NCBI Taxonomy" id="442870"/>
    <lineage>
        <taxon>Bacteria</taxon>
        <taxon>Pseudomonadati</taxon>
        <taxon>Acidobacteriota</taxon>
        <taxon>Holophagae</taxon>
        <taxon>Acanthopleuribacterales</taxon>
        <taxon>Acanthopleuribacteraceae</taxon>
        <taxon>Acanthopleuribacter</taxon>
    </lineage>
</organism>
<proteinExistence type="predicted"/>
<sequence>MPHRDTPLYSNILLRSRSASLNSDDITAMGALINLEHELNTKMSYLGIARQILDTICAHPHFKKVARVCIAALTDHTNQLRVLDSAMDDQSENLIEPGYSCYVDANGSLFQMNGGQMRILREVSLVIDTFAEQGKPVQRSIRYIHEMGFKSGICLPLVHLGSLRGYIFLNAREPMYFHLARPQDFLLYSHVVFIGRQVHHMACPNEQNSLPPALEAHARWTGEAFEPNSFSEHLSTFLDKRHNLTKAVTVTFDAEQKPFLYAPSLVALTLLDCLEAQGLLAEEQPLEVKVYQDARNIIFEVAAGWSTDSTTIFDQNRFFDLSRHVNDLGWALIMDGEKTALSMNYDPCFLDNPEILYSV</sequence>
<dbReference type="AlphaFoldDB" id="A0A8J7U7K9"/>
<dbReference type="RefSeq" id="WP_207861490.1">
    <property type="nucleotide sequence ID" value="NZ_JAFREP010000025.1"/>
</dbReference>
<protein>
    <submittedName>
        <fullName evidence="1">Uncharacterized protein</fullName>
    </submittedName>
</protein>
<comment type="caution">
    <text evidence="1">The sequence shown here is derived from an EMBL/GenBank/DDBJ whole genome shotgun (WGS) entry which is preliminary data.</text>
</comment>
<dbReference type="EMBL" id="JAFREP010000025">
    <property type="protein sequence ID" value="MBO1321516.1"/>
    <property type="molecule type" value="Genomic_DNA"/>
</dbReference>
<accession>A0A8J7U7K9</accession>
<name>A0A8J7U7K9_9BACT</name>
<keyword evidence="2" id="KW-1185">Reference proteome</keyword>
<evidence type="ECO:0000313" key="1">
    <source>
        <dbReference type="EMBL" id="MBO1321516.1"/>
    </source>
</evidence>
<reference evidence="1" key="1">
    <citation type="submission" date="2021-03" db="EMBL/GenBank/DDBJ databases">
        <authorList>
            <person name="Wang G."/>
        </authorList>
    </citation>
    <scope>NUCLEOTIDE SEQUENCE</scope>
    <source>
        <strain evidence="1">KCTC 12899</strain>
    </source>
</reference>